<evidence type="ECO:0000259" key="13">
    <source>
        <dbReference type="SMART" id="SM00831"/>
    </source>
</evidence>
<feature type="domain" description="Cation-transporting P-type ATPase N-terminal" evidence="13">
    <location>
        <begin position="14"/>
        <end position="89"/>
    </location>
</feature>
<dbReference type="SFLD" id="SFLDF00027">
    <property type="entry name" value="p-type_atpase"/>
    <property type="match status" value="1"/>
</dbReference>
<dbReference type="SFLD" id="SFLDG00002">
    <property type="entry name" value="C1.7:_P-type_atpase_like"/>
    <property type="match status" value="1"/>
</dbReference>
<dbReference type="InterPro" id="IPR023298">
    <property type="entry name" value="ATPase_P-typ_TM_dom_sf"/>
</dbReference>
<dbReference type="InterPro" id="IPR001757">
    <property type="entry name" value="P_typ_ATPase"/>
</dbReference>
<dbReference type="SUPFAM" id="SSF81653">
    <property type="entry name" value="Calcium ATPase, transduction domain A"/>
    <property type="match status" value="1"/>
</dbReference>
<gene>
    <name evidence="14" type="ORF">K493DRAFT_327953</name>
</gene>
<dbReference type="GO" id="GO:0005524">
    <property type="term" value="F:ATP binding"/>
    <property type="evidence" value="ECO:0007669"/>
    <property type="project" value="UniProtKB-KW"/>
</dbReference>
<comment type="subcellular location">
    <subcellularLocation>
        <location evidence="1">Endomembrane system</location>
        <topology evidence="1">Multi-pass membrane protein</topology>
    </subcellularLocation>
    <subcellularLocation>
        <location evidence="12">Membrane</location>
        <topology evidence="12">Multi-pass membrane protein</topology>
    </subcellularLocation>
</comment>
<keyword evidence="4 12" id="KW-0812">Transmembrane</keyword>
<organism evidence="14 15">
    <name type="scientific">Basidiobolus meristosporus CBS 931.73</name>
    <dbReference type="NCBI Taxonomy" id="1314790"/>
    <lineage>
        <taxon>Eukaryota</taxon>
        <taxon>Fungi</taxon>
        <taxon>Fungi incertae sedis</taxon>
        <taxon>Zoopagomycota</taxon>
        <taxon>Entomophthoromycotina</taxon>
        <taxon>Basidiobolomycetes</taxon>
        <taxon>Basidiobolales</taxon>
        <taxon>Basidiobolaceae</taxon>
        <taxon>Basidiobolus</taxon>
    </lineage>
</organism>
<keyword evidence="10 12" id="KW-0406">Ion transport</keyword>
<evidence type="ECO:0000256" key="1">
    <source>
        <dbReference type="ARBA" id="ARBA00004127"/>
    </source>
</evidence>
<evidence type="ECO:0000256" key="10">
    <source>
        <dbReference type="ARBA" id="ARBA00023065"/>
    </source>
</evidence>
<dbReference type="GO" id="GO:0016020">
    <property type="term" value="C:membrane"/>
    <property type="evidence" value="ECO:0007669"/>
    <property type="project" value="UniProtKB-SubCell"/>
</dbReference>
<dbReference type="NCBIfam" id="TIGR01522">
    <property type="entry name" value="ATPase-IIA2_Ca"/>
    <property type="match status" value="1"/>
</dbReference>
<dbReference type="Proteomes" id="UP000193498">
    <property type="component" value="Unassembled WGS sequence"/>
</dbReference>
<sequence length="878" mass="96120">MDGLPTKATSPSAMYARYSVDDTIAELHTNSTIGLAPKQVAERLALYGYNDFEKAEQESILAKFWQAFATNPLILLLFASAAVSAVIGQFDDAISITLAIIIVVTVAFIQEQRSEKSLEALAKLVPHHSHVIRDGKLRTILANELVPGDLVKFSVGDRVPADVRIIESVNLEIDESNLTGENKPCQKHTDAIKDNMFTDLHIAERANIAFMGTLIRNGHGLGIVVGTGKQTEFGEVYSMMEEVEVPKTPLQNNMDQLGKQLSYLSFVIIGVIVLIGVVQGRSWLDMFTIGVSLAVAAIPEGLPIVVTVTLALGVLRMANRKAIVKKLPSVEALGSVNVICADKTGTLTMNKMVVTKIYTLASRQIIDINQERLLLNSPLKMLIRIGNLCNNSGKNDRGEYFGQSTEIALIELLSKADIPDEREIFTRISEVPFNSDQKWMGVWYSGATEAKQFYVKGAVERVLEKCTTFLNGEGSTSPLTSAERLEIAKKASECANCGLRVIAMAYGKRAEELTFVGFVTMYDPPREGIHRVVNQLLAASVKLVMITGDSGETAQSIAQQLGIPFNPAIGCLTGPEIDIMDEQQLKRIITNVSIFSRTTPRHKMAIIRAYQANGAVVAMTGDGVNDAPALRLADIGISMGESGTDVAKEAADMILVNDDLSTVLAAIEEGKSIFYNIQNFLTFQLSTSIAALTLIAVSTFMGLPNPLNAMQILWINIIMDGPPAQSLGVEPVDKDVMHKPPRSKDAPILTWDLLIRVLSKAAIIVLGTLYVYIHEMNDDGITARDTTMTFTCFVLFDMFNAMSCRSNKKSIFKLKLFSNRMFNYAVIGSLVGQLFVIYIPFFQTIFQTESLAFSDFQSSRLSNGRICIDAEASYIKTS</sequence>
<dbReference type="GO" id="GO:0012505">
    <property type="term" value="C:endomembrane system"/>
    <property type="evidence" value="ECO:0007669"/>
    <property type="project" value="UniProtKB-SubCell"/>
</dbReference>
<dbReference type="PANTHER" id="PTHR42861">
    <property type="entry name" value="CALCIUM-TRANSPORTING ATPASE"/>
    <property type="match status" value="1"/>
</dbReference>
<evidence type="ECO:0000313" key="15">
    <source>
        <dbReference type="Proteomes" id="UP000193498"/>
    </source>
</evidence>
<dbReference type="PRINTS" id="PR00119">
    <property type="entry name" value="CATATPASE"/>
</dbReference>
<dbReference type="Gene3D" id="2.70.150.10">
    <property type="entry name" value="Calcium-transporting ATPase, cytoplasmic transduction domain A"/>
    <property type="match status" value="1"/>
</dbReference>
<dbReference type="SUPFAM" id="SSF81660">
    <property type="entry name" value="Metal cation-transporting ATPase, ATP-binding domain N"/>
    <property type="match status" value="1"/>
</dbReference>
<dbReference type="InterPro" id="IPR059000">
    <property type="entry name" value="ATPase_P-type_domA"/>
</dbReference>
<reference evidence="14 15" key="1">
    <citation type="submission" date="2016-07" db="EMBL/GenBank/DDBJ databases">
        <title>Pervasive Adenine N6-methylation of Active Genes in Fungi.</title>
        <authorList>
            <consortium name="DOE Joint Genome Institute"/>
            <person name="Mondo S.J."/>
            <person name="Dannebaum R.O."/>
            <person name="Kuo R.C."/>
            <person name="Labutti K."/>
            <person name="Haridas S."/>
            <person name="Kuo A."/>
            <person name="Salamov A."/>
            <person name="Ahrendt S.R."/>
            <person name="Lipzen A."/>
            <person name="Sullivan W."/>
            <person name="Andreopoulos W.B."/>
            <person name="Clum A."/>
            <person name="Lindquist E."/>
            <person name="Daum C."/>
            <person name="Ramamoorthy G.K."/>
            <person name="Gryganskyi A."/>
            <person name="Culley D."/>
            <person name="Magnuson J.K."/>
            <person name="James T.Y."/>
            <person name="O'Malley M.A."/>
            <person name="Stajich J.E."/>
            <person name="Spatafora J.W."/>
            <person name="Visel A."/>
            <person name="Grigoriev I.V."/>
        </authorList>
    </citation>
    <scope>NUCLEOTIDE SEQUENCE [LARGE SCALE GENOMIC DNA]</scope>
    <source>
        <strain evidence="14 15">CBS 931.73</strain>
    </source>
</reference>
<comment type="caution">
    <text evidence="14">The sequence shown here is derived from an EMBL/GenBank/DDBJ whole genome shotgun (WGS) entry which is preliminary data.</text>
</comment>
<name>A0A1Y1Z868_9FUNG</name>
<dbReference type="InterPro" id="IPR023214">
    <property type="entry name" value="HAD_sf"/>
</dbReference>
<feature type="transmembrane region" description="Helical" evidence="12">
    <location>
        <begin position="93"/>
        <end position="109"/>
    </location>
</feature>
<proteinExistence type="inferred from homology"/>
<dbReference type="InterPro" id="IPR006068">
    <property type="entry name" value="ATPase_P-typ_cation-transptr_C"/>
</dbReference>
<evidence type="ECO:0000256" key="6">
    <source>
        <dbReference type="ARBA" id="ARBA00022837"/>
    </source>
</evidence>
<keyword evidence="7 12" id="KW-0067">ATP-binding</keyword>
<dbReference type="Pfam" id="PF00122">
    <property type="entry name" value="E1-E2_ATPase"/>
    <property type="match status" value="1"/>
</dbReference>
<evidence type="ECO:0000256" key="2">
    <source>
        <dbReference type="ARBA" id="ARBA00022448"/>
    </source>
</evidence>
<dbReference type="PRINTS" id="PR00120">
    <property type="entry name" value="HATPASE"/>
</dbReference>
<feature type="transmembrane region" description="Helical" evidence="12">
    <location>
        <begin position="286"/>
        <end position="315"/>
    </location>
</feature>
<keyword evidence="6 12" id="KW-0106">Calcium</keyword>
<keyword evidence="15" id="KW-1185">Reference proteome</keyword>
<dbReference type="SMART" id="SM00831">
    <property type="entry name" value="Cation_ATPase_N"/>
    <property type="match status" value="1"/>
</dbReference>
<comment type="catalytic activity">
    <reaction evidence="12">
        <text>Ca(2+)(in) + ATP + H2O = Ca(2+)(out) + ADP + phosphate + H(+)</text>
        <dbReference type="Rhea" id="RHEA:18105"/>
        <dbReference type="ChEBI" id="CHEBI:15377"/>
        <dbReference type="ChEBI" id="CHEBI:15378"/>
        <dbReference type="ChEBI" id="CHEBI:29108"/>
        <dbReference type="ChEBI" id="CHEBI:30616"/>
        <dbReference type="ChEBI" id="CHEBI:43474"/>
        <dbReference type="ChEBI" id="CHEBI:456216"/>
        <dbReference type="EC" id="7.2.2.10"/>
    </reaction>
</comment>
<dbReference type="SFLD" id="SFLDS00003">
    <property type="entry name" value="Haloacid_Dehalogenase"/>
    <property type="match status" value="1"/>
</dbReference>
<dbReference type="InterPro" id="IPR006413">
    <property type="entry name" value="P-type_ATPase_IIA_PMR1"/>
</dbReference>
<evidence type="ECO:0000256" key="3">
    <source>
        <dbReference type="ARBA" id="ARBA00022568"/>
    </source>
</evidence>
<comment type="function">
    <text evidence="12">Catalyzes the hydrolysis of ATP coupled with the transport of calcium.</text>
</comment>
<dbReference type="PROSITE" id="PS00154">
    <property type="entry name" value="ATPASE_E1_E2"/>
    <property type="match status" value="1"/>
</dbReference>
<dbReference type="EMBL" id="MCFE01000016">
    <property type="protein sequence ID" value="ORY06451.1"/>
    <property type="molecule type" value="Genomic_DNA"/>
</dbReference>
<dbReference type="InterPro" id="IPR004014">
    <property type="entry name" value="ATPase_P-typ_cation-transptr_N"/>
</dbReference>
<dbReference type="InterPro" id="IPR008250">
    <property type="entry name" value="ATPase_P-typ_transduc_dom_A_sf"/>
</dbReference>
<dbReference type="Pfam" id="PF13246">
    <property type="entry name" value="Cation_ATPase"/>
    <property type="match status" value="1"/>
</dbReference>
<dbReference type="FunFam" id="2.70.150.10:FF:000008">
    <property type="entry name" value="Calcium-transporting ATPase"/>
    <property type="match status" value="1"/>
</dbReference>
<dbReference type="GO" id="GO:0005388">
    <property type="term" value="F:P-type calcium transporter activity"/>
    <property type="evidence" value="ECO:0007669"/>
    <property type="project" value="UniProtKB-EC"/>
</dbReference>
<dbReference type="Pfam" id="PF00690">
    <property type="entry name" value="Cation_ATPase_N"/>
    <property type="match status" value="1"/>
</dbReference>
<evidence type="ECO:0000256" key="12">
    <source>
        <dbReference type="RuleBase" id="RU361146"/>
    </source>
</evidence>
<dbReference type="InterPro" id="IPR036412">
    <property type="entry name" value="HAD-like_sf"/>
</dbReference>
<feature type="transmembrane region" description="Helical" evidence="12">
    <location>
        <begin position="64"/>
        <end position="87"/>
    </location>
</feature>
<dbReference type="InterPro" id="IPR044492">
    <property type="entry name" value="P_typ_ATPase_HD_dom"/>
</dbReference>
<dbReference type="SUPFAM" id="SSF56784">
    <property type="entry name" value="HAD-like"/>
    <property type="match status" value="1"/>
</dbReference>
<keyword evidence="9 12" id="KW-1133">Transmembrane helix</keyword>
<dbReference type="Gene3D" id="1.20.1110.10">
    <property type="entry name" value="Calcium-transporting ATPase, transmembrane domain"/>
    <property type="match status" value="1"/>
</dbReference>
<evidence type="ECO:0000256" key="4">
    <source>
        <dbReference type="ARBA" id="ARBA00022692"/>
    </source>
</evidence>
<dbReference type="STRING" id="1314790.A0A1Y1Z868"/>
<keyword evidence="2 12" id="KW-0813">Transport</keyword>
<keyword evidence="3 12" id="KW-0109">Calcium transport</keyword>
<feature type="transmembrane region" description="Helical" evidence="12">
    <location>
        <begin position="822"/>
        <end position="841"/>
    </location>
</feature>
<dbReference type="FunCoup" id="A0A1Y1Z868">
    <property type="interactions" value="456"/>
</dbReference>
<feature type="transmembrane region" description="Helical" evidence="12">
    <location>
        <begin position="753"/>
        <end position="773"/>
    </location>
</feature>
<evidence type="ECO:0000256" key="11">
    <source>
        <dbReference type="ARBA" id="ARBA00023136"/>
    </source>
</evidence>
<evidence type="ECO:0000313" key="14">
    <source>
        <dbReference type="EMBL" id="ORY06451.1"/>
    </source>
</evidence>
<keyword evidence="11 12" id="KW-0472">Membrane</keyword>
<dbReference type="Pfam" id="PF00689">
    <property type="entry name" value="Cation_ATPase_C"/>
    <property type="match status" value="1"/>
</dbReference>
<dbReference type="NCBIfam" id="TIGR01494">
    <property type="entry name" value="ATPase_P-type"/>
    <property type="match status" value="2"/>
</dbReference>
<keyword evidence="8" id="KW-1278">Translocase</keyword>
<evidence type="ECO:0000256" key="8">
    <source>
        <dbReference type="ARBA" id="ARBA00022967"/>
    </source>
</evidence>
<feature type="transmembrane region" description="Helical" evidence="12">
    <location>
        <begin position="680"/>
        <end position="703"/>
    </location>
</feature>
<dbReference type="Gene3D" id="3.40.50.1000">
    <property type="entry name" value="HAD superfamily/HAD-like"/>
    <property type="match status" value="1"/>
</dbReference>
<feature type="transmembrane region" description="Helical" evidence="12">
    <location>
        <begin position="261"/>
        <end position="280"/>
    </location>
</feature>
<accession>A0A1Y1Z868</accession>
<evidence type="ECO:0000256" key="9">
    <source>
        <dbReference type="ARBA" id="ARBA00022989"/>
    </source>
</evidence>
<evidence type="ECO:0000256" key="7">
    <source>
        <dbReference type="ARBA" id="ARBA00022840"/>
    </source>
</evidence>
<comment type="similarity">
    <text evidence="12">Belongs to the cation transport ATPase (P-type) (TC 3.A.3) family.</text>
</comment>
<dbReference type="Gene3D" id="3.40.1110.10">
    <property type="entry name" value="Calcium-transporting ATPase, cytoplasmic domain N"/>
    <property type="match status" value="1"/>
</dbReference>
<dbReference type="InParanoid" id="A0A1Y1Z868"/>
<dbReference type="GO" id="GO:0016887">
    <property type="term" value="F:ATP hydrolysis activity"/>
    <property type="evidence" value="ECO:0007669"/>
    <property type="project" value="InterPro"/>
</dbReference>
<protein>
    <recommendedName>
        <fullName evidence="12">Calcium-transporting ATPase</fullName>
        <ecNumber evidence="12">7.2.2.10</ecNumber>
    </recommendedName>
</protein>
<dbReference type="InterPro" id="IPR018303">
    <property type="entry name" value="ATPase_P-typ_P_site"/>
</dbReference>
<dbReference type="AlphaFoldDB" id="A0A1Y1Z868"/>
<comment type="caution">
    <text evidence="12">Lacks conserved residue(s) required for the propagation of feature annotation.</text>
</comment>
<keyword evidence="5 12" id="KW-0547">Nucleotide-binding</keyword>
<evidence type="ECO:0000256" key="5">
    <source>
        <dbReference type="ARBA" id="ARBA00022741"/>
    </source>
</evidence>
<dbReference type="OrthoDB" id="3352408at2759"/>
<dbReference type="InterPro" id="IPR023299">
    <property type="entry name" value="ATPase_P-typ_cyto_dom_N"/>
</dbReference>
<dbReference type="EC" id="7.2.2.10" evidence="12"/>
<dbReference type="SUPFAM" id="SSF81665">
    <property type="entry name" value="Calcium ATPase, transmembrane domain M"/>
    <property type="match status" value="1"/>
</dbReference>